<dbReference type="SMART" id="SM00239">
    <property type="entry name" value="C2"/>
    <property type="match status" value="2"/>
</dbReference>
<comment type="caution">
    <text evidence="7">The sequence shown here is derived from an EMBL/GenBank/DDBJ whole genome shotgun (WGS) entry which is preliminary data.</text>
</comment>
<feature type="region of interest" description="Disordered" evidence="3">
    <location>
        <begin position="405"/>
        <end position="782"/>
    </location>
</feature>
<dbReference type="AlphaFoldDB" id="A0AAV4MDC7"/>
<dbReference type="InterPro" id="IPR000008">
    <property type="entry name" value="C2_dom"/>
</dbReference>
<dbReference type="GO" id="GO:0048788">
    <property type="term" value="C:cytoskeleton of presynaptic active zone"/>
    <property type="evidence" value="ECO:0007669"/>
    <property type="project" value="TreeGrafter"/>
</dbReference>
<accession>A0AAV4MDC7</accession>
<dbReference type="EMBL" id="BPLQ01000307">
    <property type="protein sequence ID" value="GIX69840.1"/>
    <property type="molecule type" value="Genomic_DNA"/>
</dbReference>
<feature type="compositionally biased region" description="Polar residues" evidence="3">
    <location>
        <begin position="701"/>
        <end position="729"/>
    </location>
</feature>
<organism evidence="7 8">
    <name type="scientific">Caerostris darwini</name>
    <dbReference type="NCBI Taxonomy" id="1538125"/>
    <lineage>
        <taxon>Eukaryota</taxon>
        <taxon>Metazoa</taxon>
        <taxon>Ecdysozoa</taxon>
        <taxon>Arthropoda</taxon>
        <taxon>Chelicerata</taxon>
        <taxon>Arachnida</taxon>
        <taxon>Araneae</taxon>
        <taxon>Araneomorphae</taxon>
        <taxon>Entelegynae</taxon>
        <taxon>Araneoidea</taxon>
        <taxon>Araneidae</taxon>
        <taxon>Caerostris</taxon>
    </lineage>
</organism>
<evidence type="ECO:0000256" key="2">
    <source>
        <dbReference type="ARBA" id="ARBA00034103"/>
    </source>
</evidence>
<protein>
    <submittedName>
        <fullName evidence="7">Regulating synaptic membrane exocytosis protein 2</fullName>
    </submittedName>
</protein>
<comment type="subcellular location">
    <subcellularLocation>
        <location evidence="2">Synapse</location>
    </subcellularLocation>
</comment>
<feature type="compositionally biased region" description="Polar residues" evidence="3">
    <location>
        <begin position="757"/>
        <end position="766"/>
    </location>
</feature>
<keyword evidence="4" id="KW-0732">Signal</keyword>
<feature type="compositionally biased region" description="Polar residues" evidence="3">
    <location>
        <begin position="423"/>
        <end position="432"/>
    </location>
</feature>
<feature type="domain" description="PDZ" evidence="6">
    <location>
        <begin position="71"/>
        <end position="158"/>
    </location>
</feature>
<dbReference type="GO" id="GO:0048791">
    <property type="term" value="P:calcium ion-regulated exocytosis of neurotransmitter"/>
    <property type="evidence" value="ECO:0007669"/>
    <property type="project" value="TreeGrafter"/>
</dbReference>
<keyword evidence="8" id="KW-1185">Reference proteome</keyword>
<dbReference type="GO" id="GO:0044325">
    <property type="term" value="F:transmembrane transporter binding"/>
    <property type="evidence" value="ECO:0007669"/>
    <property type="project" value="TreeGrafter"/>
</dbReference>
<evidence type="ECO:0000313" key="8">
    <source>
        <dbReference type="Proteomes" id="UP001054837"/>
    </source>
</evidence>
<dbReference type="PROSITE" id="PS50004">
    <property type="entry name" value="C2"/>
    <property type="match status" value="2"/>
</dbReference>
<dbReference type="GO" id="GO:0042391">
    <property type="term" value="P:regulation of membrane potential"/>
    <property type="evidence" value="ECO:0007669"/>
    <property type="project" value="TreeGrafter"/>
</dbReference>
<dbReference type="Gene3D" id="2.30.42.10">
    <property type="match status" value="1"/>
</dbReference>
<evidence type="ECO:0000256" key="1">
    <source>
        <dbReference type="ARBA" id="ARBA00023018"/>
    </source>
</evidence>
<dbReference type="Pfam" id="PF00595">
    <property type="entry name" value="PDZ"/>
    <property type="match status" value="1"/>
</dbReference>
<feature type="compositionally biased region" description="Basic and acidic residues" evidence="3">
    <location>
        <begin position="442"/>
        <end position="457"/>
    </location>
</feature>
<dbReference type="Proteomes" id="UP001054837">
    <property type="component" value="Unassembled WGS sequence"/>
</dbReference>
<dbReference type="PANTHER" id="PTHR12157:SF21">
    <property type="entry name" value="RAB3 INTERACTING MOLECULE, ISOFORM F"/>
    <property type="match status" value="1"/>
</dbReference>
<dbReference type="SUPFAM" id="SSF50156">
    <property type="entry name" value="PDZ domain-like"/>
    <property type="match status" value="1"/>
</dbReference>
<dbReference type="SUPFAM" id="SSF49562">
    <property type="entry name" value="C2 domain (Calcium/lipid-binding domain, CaLB)"/>
    <property type="match status" value="2"/>
</dbReference>
<dbReference type="PANTHER" id="PTHR12157">
    <property type="entry name" value="REGULATING SYNAPTIC MEMBRANE EXOCYTOSIS PROTEIN"/>
    <property type="match status" value="1"/>
</dbReference>
<feature type="domain" description="C2" evidence="5">
    <location>
        <begin position="229"/>
        <end position="350"/>
    </location>
</feature>
<evidence type="ECO:0000259" key="6">
    <source>
        <dbReference type="PROSITE" id="PS50106"/>
    </source>
</evidence>
<feature type="domain" description="C2" evidence="5">
    <location>
        <begin position="856"/>
        <end position="977"/>
    </location>
</feature>
<dbReference type="PROSITE" id="PS50106">
    <property type="entry name" value="PDZ"/>
    <property type="match status" value="1"/>
</dbReference>
<sequence>MSQINTLRIQIHLPLLIPLILGECEVVGAPWKKEDILDAKIKKFLAQPTHWRPSKDNYRMIGHMMLNKPFKESVETTSGAAMLGLRIAGGRMLETGQRGAVVEKVVRGSVADTIGQVRPGDEVMEWNGRNLQNKSFEEVYKIVSESWPEPQIHLTIGRPIRDAFRADRDQPIRRHTHIGAPSTMADREWLATLDTRKQMSLQEDRRPSVMVTSPTSPDKIPIMSHHASIRGRIQVKLWYDTSMLQLVVTIIKASLNPYKTGRIINPYIKMYLLPDRSEQSKRRTKTLGTTYEPKWNQTFVYSPYRRSDLHTRTLEITCWNYDRLGNNAFVGEVLIDLSSARMNKDIEWYRMYSREESLAEQLRRSNLFLEAELSGSATSVDHLSPSSSVSASRLSDSDISELDYDETIPVSRRDPRFPCDAGSLSSIGSSPTLVGEDSINTGERRSRRDLWPDDRRRSSTVNPKDMYYERVERREPISGLDYPPRLPNRVRSRSVMPNDGSLARSRSPPRRVIEANVHRSASPPEASGVAIRQPSGTPSPKKRQLPQIPPRRATKDQMTLNLEERARQMKIRPQRKPDGVSSAIVSDSEVSPRHSLDRQFNVHPHPPPRNSRLPAHPQGTTPSSRGLKGTGPSTSAEGAEKEGTVPSRPLESDESETSSVSKYSVTSAFSSQSEHPRGSRTLQEFTSPTPAFGPVHPTRPTRGSLNRSSSDGAANDKANNGSLSDTALTGSAEKVTKPGQQGATGGKITQFGGLSAKRSNSASQLSVAGHKKRMGFRRKKSSTINVHRSEEVAPLECRHLVKQASSVSSDGEGSLSGDSSVWLPSIRLVPEGEFSNFVEGLGCGQLVGRQVLASPGLGDIQLSLADRKGNLEVEVIRARGLQPKPGRVVPGKIPSPYVKVYLVKGRKCVAKRKTSTARKTLDPLYQQQLTFNEDYRNCILQVTVWGDYGRMEKKVFMGVAQIMLDELDLSNFVISWYKLFHHSSLVNLPTSVPQNPLMSVDSFG</sequence>
<gene>
    <name evidence="7" type="primary">Rims2</name>
    <name evidence="7" type="ORF">CDAR_17821</name>
</gene>
<feature type="signal peptide" evidence="4">
    <location>
        <begin position="1"/>
        <end position="22"/>
    </location>
</feature>
<evidence type="ECO:0000313" key="7">
    <source>
        <dbReference type="EMBL" id="GIX69840.1"/>
    </source>
</evidence>
<feature type="compositionally biased region" description="Polar residues" evidence="3">
    <location>
        <begin position="657"/>
        <end position="673"/>
    </location>
</feature>
<dbReference type="InterPro" id="IPR039032">
    <property type="entry name" value="Rim-like"/>
</dbReference>
<dbReference type="Gene3D" id="2.60.40.150">
    <property type="entry name" value="C2 domain"/>
    <property type="match status" value="2"/>
</dbReference>
<dbReference type="InterPro" id="IPR035892">
    <property type="entry name" value="C2_domain_sf"/>
</dbReference>
<proteinExistence type="predicted"/>
<feature type="compositionally biased region" description="Basic residues" evidence="3">
    <location>
        <begin position="769"/>
        <end position="781"/>
    </location>
</feature>
<dbReference type="GO" id="GO:0031267">
    <property type="term" value="F:small GTPase binding"/>
    <property type="evidence" value="ECO:0007669"/>
    <property type="project" value="InterPro"/>
</dbReference>
<evidence type="ECO:0000256" key="4">
    <source>
        <dbReference type="SAM" id="SignalP"/>
    </source>
</evidence>
<evidence type="ECO:0000259" key="5">
    <source>
        <dbReference type="PROSITE" id="PS50004"/>
    </source>
</evidence>
<dbReference type="GO" id="GO:0050806">
    <property type="term" value="P:positive regulation of synaptic transmission"/>
    <property type="evidence" value="ECO:0007669"/>
    <property type="project" value="TreeGrafter"/>
</dbReference>
<reference evidence="7 8" key="1">
    <citation type="submission" date="2021-06" db="EMBL/GenBank/DDBJ databases">
        <title>Caerostris darwini draft genome.</title>
        <authorList>
            <person name="Kono N."/>
            <person name="Arakawa K."/>
        </authorList>
    </citation>
    <scope>NUCLEOTIDE SEQUENCE [LARGE SCALE GENOMIC DNA]</scope>
</reference>
<keyword evidence="1" id="KW-0770">Synapse</keyword>
<dbReference type="Pfam" id="PF00168">
    <property type="entry name" value="C2"/>
    <property type="match status" value="2"/>
</dbReference>
<dbReference type="InterPro" id="IPR001478">
    <property type="entry name" value="PDZ"/>
</dbReference>
<feature type="compositionally biased region" description="Basic and acidic residues" evidence="3">
    <location>
        <begin position="466"/>
        <end position="476"/>
    </location>
</feature>
<dbReference type="GO" id="GO:0048167">
    <property type="term" value="P:regulation of synaptic plasticity"/>
    <property type="evidence" value="ECO:0007669"/>
    <property type="project" value="TreeGrafter"/>
</dbReference>
<dbReference type="CDD" id="cd06714">
    <property type="entry name" value="PDZ_RIM-like"/>
    <property type="match status" value="1"/>
</dbReference>
<evidence type="ECO:0000256" key="3">
    <source>
        <dbReference type="SAM" id="MobiDB-lite"/>
    </source>
</evidence>
<dbReference type="GO" id="GO:0042734">
    <property type="term" value="C:presynaptic membrane"/>
    <property type="evidence" value="ECO:0007669"/>
    <property type="project" value="TreeGrafter"/>
</dbReference>
<dbReference type="CDD" id="cd04028">
    <property type="entry name" value="C2B_RIM1alpha"/>
    <property type="match status" value="1"/>
</dbReference>
<dbReference type="FunFam" id="2.60.40.150:FF:000001">
    <property type="entry name" value="Regulating synaptic membrane exocytosis 3, isoform CRA_a"/>
    <property type="match status" value="1"/>
</dbReference>
<name>A0AAV4MDC7_9ARAC</name>
<dbReference type="SMART" id="SM00228">
    <property type="entry name" value="PDZ"/>
    <property type="match status" value="1"/>
</dbReference>
<dbReference type="InterPro" id="IPR036034">
    <property type="entry name" value="PDZ_sf"/>
</dbReference>
<feature type="compositionally biased region" description="Polar residues" evidence="3">
    <location>
        <begin position="680"/>
        <end position="689"/>
    </location>
</feature>
<feature type="chain" id="PRO_5043405501" evidence="4">
    <location>
        <begin position="23"/>
        <end position="1004"/>
    </location>
</feature>